<accession>A0A8E2EEK7</accession>
<organism evidence="2 3">
    <name type="scientific">Lepidopterella palustris CBS 459.81</name>
    <dbReference type="NCBI Taxonomy" id="1314670"/>
    <lineage>
        <taxon>Eukaryota</taxon>
        <taxon>Fungi</taxon>
        <taxon>Dikarya</taxon>
        <taxon>Ascomycota</taxon>
        <taxon>Pezizomycotina</taxon>
        <taxon>Dothideomycetes</taxon>
        <taxon>Pleosporomycetidae</taxon>
        <taxon>Mytilinidiales</taxon>
        <taxon>Argynnaceae</taxon>
        <taxon>Lepidopterella</taxon>
    </lineage>
</organism>
<proteinExistence type="predicted"/>
<keyword evidence="3" id="KW-1185">Reference proteome</keyword>
<evidence type="ECO:0000313" key="2">
    <source>
        <dbReference type="EMBL" id="OCK82591.1"/>
    </source>
</evidence>
<protein>
    <submittedName>
        <fullName evidence="2">Uncharacterized protein</fullName>
    </submittedName>
</protein>
<dbReference type="EMBL" id="KV744883">
    <property type="protein sequence ID" value="OCK82591.1"/>
    <property type="molecule type" value="Genomic_DNA"/>
</dbReference>
<feature type="region of interest" description="Disordered" evidence="1">
    <location>
        <begin position="163"/>
        <end position="188"/>
    </location>
</feature>
<gene>
    <name evidence="2" type="ORF">K432DRAFT_402749</name>
</gene>
<dbReference type="AlphaFoldDB" id="A0A8E2EEK7"/>
<dbReference type="Proteomes" id="UP000250266">
    <property type="component" value="Unassembled WGS sequence"/>
</dbReference>
<feature type="compositionally biased region" description="Basic residues" evidence="1">
    <location>
        <begin position="170"/>
        <end position="182"/>
    </location>
</feature>
<reference evidence="2 3" key="1">
    <citation type="journal article" date="2016" name="Nat. Commun.">
        <title>Ectomycorrhizal ecology is imprinted in the genome of the dominant symbiotic fungus Cenococcum geophilum.</title>
        <authorList>
            <consortium name="DOE Joint Genome Institute"/>
            <person name="Peter M."/>
            <person name="Kohler A."/>
            <person name="Ohm R.A."/>
            <person name="Kuo A."/>
            <person name="Krutzmann J."/>
            <person name="Morin E."/>
            <person name="Arend M."/>
            <person name="Barry K.W."/>
            <person name="Binder M."/>
            <person name="Choi C."/>
            <person name="Clum A."/>
            <person name="Copeland A."/>
            <person name="Grisel N."/>
            <person name="Haridas S."/>
            <person name="Kipfer T."/>
            <person name="LaButti K."/>
            <person name="Lindquist E."/>
            <person name="Lipzen A."/>
            <person name="Maire R."/>
            <person name="Meier B."/>
            <person name="Mihaltcheva S."/>
            <person name="Molinier V."/>
            <person name="Murat C."/>
            <person name="Poggeler S."/>
            <person name="Quandt C.A."/>
            <person name="Sperisen C."/>
            <person name="Tritt A."/>
            <person name="Tisserant E."/>
            <person name="Crous P.W."/>
            <person name="Henrissat B."/>
            <person name="Nehls U."/>
            <person name="Egli S."/>
            <person name="Spatafora J.W."/>
            <person name="Grigoriev I.V."/>
            <person name="Martin F.M."/>
        </authorList>
    </citation>
    <scope>NUCLEOTIDE SEQUENCE [LARGE SCALE GENOMIC DNA]</scope>
    <source>
        <strain evidence="2 3">CBS 459.81</strain>
    </source>
</reference>
<evidence type="ECO:0000256" key="1">
    <source>
        <dbReference type="SAM" id="MobiDB-lite"/>
    </source>
</evidence>
<name>A0A8E2EEK7_9PEZI</name>
<evidence type="ECO:0000313" key="3">
    <source>
        <dbReference type="Proteomes" id="UP000250266"/>
    </source>
</evidence>
<sequence length="188" mass="20639">MNLHWLLRIISGGINNLHAAVALLEAGYAVMLISKRLPRDLDPYYSSQQSSCNKIELAMSISKMKKPVNGTLNATSVGRKCALVTNTKTPVLVNAHVQATSPDARFLEAERAGKELPENTVSAFWYSNLVFDFLAILTPSLHLTTKSSSSLTSFCVNAPKLPPLPPTPHPHVRQPHCPRRASHRYDSG</sequence>